<reference evidence="1 2" key="2">
    <citation type="submission" date="2015-01" db="EMBL/GenBank/DDBJ databases">
        <authorList>
            <consortium name="NBRP consortium"/>
            <person name="Sawabe T."/>
            <person name="Meirelles P."/>
            <person name="Feng G."/>
            <person name="Sayaka M."/>
            <person name="Hattori M."/>
            <person name="Ohkuma M."/>
        </authorList>
    </citation>
    <scope>NUCLEOTIDE SEQUENCE [LARGE SCALE GENOMIC DNA]</scope>
    <source>
        <strain evidence="2">JCM 19241</strain>
    </source>
</reference>
<name>A0A0B8QMW2_9VIBR</name>
<gene>
    <name evidence="1" type="ORF">JCM19241_3681</name>
</gene>
<proteinExistence type="predicted"/>
<organism evidence="1 2">
    <name type="scientific">Vibrio ishigakensis</name>
    <dbReference type="NCBI Taxonomy" id="1481914"/>
    <lineage>
        <taxon>Bacteria</taxon>
        <taxon>Pseudomonadati</taxon>
        <taxon>Pseudomonadota</taxon>
        <taxon>Gammaproteobacteria</taxon>
        <taxon>Vibrionales</taxon>
        <taxon>Vibrionaceae</taxon>
        <taxon>Vibrio</taxon>
    </lineage>
</organism>
<dbReference type="AlphaFoldDB" id="A0A0B8QMW2"/>
<comment type="caution">
    <text evidence="1">The sequence shown here is derived from an EMBL/GenBank/DDBJ whole genome shotgun (WGS) entry which is preliminary data.</text>
</comment>
<sequence length="71" mass="7683">MKDLESVLDGVGQGQDFVQVGRGNDGGIPISNPWISIGFADYSDFCVKYSQATPEQPARVEVVANQDECSF</sequence>
<evidence type="ECO:0000313" key="2">
    <source>
        <dbReference type="Proteomes" id="UP000031666"/>
    </source>
</evidence>
<accession>A0A0B8QMW2</accession>
<protein>
    <submittedName>
        <fullName evidence="1">Uncharacterized protein</fullName>
    </submittedName>
</protein>
<reference evidence="1 2" key="1">
    <citation type="submission" date="2015-01" db="EMBL/GenBank/DDBJ databases">
        <title>Vibrio sp. C94 JCM 19241 whole genome shotgun sequence.</title>
        <authorList>
            <person name="Sawabe T."/>
            <person name="Meirelles P."/>
            <person name="Feng G."/>
            <person name="Sayaka M."/>
            <person name="Hattori M."/>
            <person name="Ohkuma M."/>
        </authorList>
    </citation>
    <scope>NUCLEOTIDE SEQUENCE [LARGE SCALE GENOMIC DNA]</scope>
    <source>
        <strain evidence="2">JCM 19241</strain>
    </source>
</reference>
<dbReference type="EMBL" id="BBSC01000004">
    <property type="protein sequence ID" value="GAM75769.1"/>
    <property type="molecule type" value="Genomic_DNA"/>
</dbReference>
<dbReference type="Proteomes" id="UP000031666">
    <property type="component" value="Unassembled WGS sequence"/>
</dbReference>
<evidence type="ECO:0000313" key="1">
    <source>
        <dbReference type="EMBL" id="GAM75769.1"/>
    </source>
</evidence>